<dbReference type="EMBL" id="UGLW01000006">
    <property type="protein sequence ID" value="STZ75253.1"/>
    <property type="molecule type" value="Genomic_DNA"/>
</dbReference>
<protein>
    <recommendedName>
        <fullName evidence="1">Rho-GAP domain-containing protein</fullName>
    </recommendedName>
</protein>
<dbReference type="PROSITE" id="PS50238">
    <property type="entry name" value="RHOGAP"/>
    <property type="match status" value="1"/>
</dbReference>
<sequence>MEGKELTRALTRLVYTNRNTSRTDSVSLQSVAKRFKEFFEKLPEPTAEMMEKANEYRDQEEARRLAHRVQVLPPS</sequence>
<gene>
    <name evidence="2" type="ORF">NCTC10313_07448</name>
</gene>
<name>A0A378UET3_KLEPO</name>
<dbReference type="Proteomes" id="UP000254487">
    <property type="component" value="Unassembled WGS sequence"/>
</dbReference>
<evidence type="ECO:0000259" key="1">
    <source>
        <dbReference type="PROSITE" id="PS50238"/>
    </source>
</evidence>
<organism evidence="2 3">
    <name type="scientific">Klebsiella pneumoniae subsp. ozaenae</name>
    <dbReference type="NCBI Taxonomy" id="574"/>
    <lineage>
        <taxon>Bacteria</taxon>
        <taxon>Pseudomonadati</taxon>
        <taxon>Pseudomonadota</taxon>
        <taxon>Gammaproteobacteria</taxon>
        <taxon>Enterobacterales</taxon>
        <taxon>Enterobacteriaceae</taxon>
        <taxon>Klebsiella/Raoultella group</taxon>
        <taxon>Klebsiella</taxon>
        <taxon>Klebsiella pneumoniae complex</taxon>
    </lineage>
</organism>
<reference evidence="2 3" key="1">
    <citation type="submission" date="2018-06" db="EMBL/GenBank/DDBJ databases">
        <authorList>
            <consortium name="Pathogen Informatics"/>
            <person name="Doyle S."/>
        </authorList>
    </citation>
    <scope>NUCLEOTIDE SEQUENCE [LARGE SCALE GENOMIC DNA]</scope>
    <source>
        <strain evidence="2 3">NCTC10313</strain>
    </source>
</reference>
<evidence type="ECO:0000313" key="2">
    <source>
        <dbReference type="EMBL" id="STZ75253.1"/>
    </source>
</evidence>
<dbReference type="InterPro" id="IPR000198">
    <property type="entry name" value="RhoGAP_dom"/>
</dbReference>
<dbReference type="AlphaFoldDB" id="A0A378UET3"/>
<dbReference type="GO" id="GO:0007165">
    <property type="term" value="P:signal transduction"/>
    <property type="evidence" value="ECO:0007669"/>
    <property type="project" value="InterPro"/>
</dbReference>
<accession>A0A378UET3</accession>
<proteinExistence type="predicted"/>
<evidence type="ECO:0000313" key="3">
    <source>
        <dbReference type="Proteomes" id="UP000254487"/>
    </source>
</evidence>
<feature type="domain" description="Rho-GAP" evidence="1">
    <location>
        <begin position="1"/>
        <end position="75"/>
    </location>
</feature>